<evidence type="ECO:0000256" key="2">
    <source>
        <dbReference type="ARBA" id="ARBA00022723"/>
    </source>
</evidence>
<dbReference type="Gene3D" id="3.30.365.10">
    <property type="entry name" value="Aldehyde oxidase/xanthine dehydrogenase, molybdopterin binding domain"/>
    <property type="match status" value="4"/>
</dbReference>
<dbReference type="Gene3D" id="1.10.150.120">
    <property type="entry name" value="[2Fe-2S]-binding domain"/>
    <property type="match status" value="1"/>
</dbReference>
<name>A0A6L9EQW2_CLOBU</name>
<dbReference type="InterPro" id="IPR037165">
    <property type="entry name" value="AldOxase/xan_DH_Mopterin-bd_sf"/>
</dbReference>
<dbReference type="Pfam" id="PF00111">
    <property type="entry name" value="Fer2"/>
    <property type="match status" value="1"/>
</dbReference>
<evidence type="ECO:0000256" key="3">
    <source>
        <dbReference type="ARBA" id="ARBA00023002"/>
    </source>
</evidence>
<dbReference type="Pfam" id="PF20256">
    <property type="entry name" value="MoCoBD_2"/>
    <property type="match status" value="1"/>
</dbReference>
<dbReference type="InterPro" id="IPR036856">
    <property type="entry name" value="Ald_Oxase/Xan_DH_a/b_sf"/>
</dbReference>
<protein>
    <submittedName>
        <fullName evidence="6">Molybdopterin-dependent oxidoreductase</fullName>
    </submittedName>
</protein>
<dbReference type="InterPro" id="IPR036010">
    <property type="entry name" value="2Fe-2S_ferredoxin-like_sf"/>
</dbReference>
<dbReference type="EMBL" id="WOFV02000030">
    <property type="protein sequence ID" value="NAS18325.1"/>
    <property type="molecule type" value="Genomic_DNA"/>
</dbReference>
<reference evidence="6 7" key="1">
    <citation type="submission" date="2020-01" db="EMBL/GenBank/DDBJ databases">
        <title>Genome sequence of a 1,3-propanediol producer, Clostridium butyricum S3.</title>
        <authorList>
            <person name="Zhou J."/>
        </authorList>
    </citation>
    <scope>NUCLEOTIDE SEQUENCE [LARGE SCALE GENOMIC DNA]</scope>
    <source>
        <strain evidence="6 7">S3</strain>
    </source>
</reference>
<dbReference type="Pfam" id="PF01799">
    <property type="entry name" value="Fer2_2"/>
    <property type="match status" value="1"/>
</dbReference>
<dbReference type="InterPro" id="IPR008274">
    <property type="entry name" value="AldOxase/xan_DH_MoCoBD1"/>
</dbReference>
<dbReference type="Gene3D" id="3.90.1170.50">
    <property type="entry name" value="Aldehyde oxidase/xanthine dehydrogenase, a/b hammerhead"/>
    <property type="match status" value="1"/>
</dbReference>
<dbReference type="InterPro" id="IPR001041">
    <property type="entry name" value="2Fe-2S_ferredoxin-type"/>
</dbReference>
<dbReference type="InterPro" id="IPR016208">
    <property type="entry name" value="Ald_Oxase/xanthine_DH-like"/>
</dbReference>
<evidence type="ECO:0000256" key="1">
    <source>
        <dbReference type="ARBA" id="ARBA00006849"/>
    </source>
</evidence>
<keyword evidence="2" id="KW-0479">Metal-binding</keyword>
<dbReference type="Pfam" id="PF02738">
    <property type="entry name" value="MoCoBD_1"/>
    <property type="match status" value="1"/>
</dbReference>
<keyword evidence="3" id="KW-0560">Oxidoreductase</keyword>
<dbReference type="GO" id="GO:0016491">
    <property type="term" value="F:oxidoreductase activity"/>
    <property type="evidence" value="ECO:0007669"/>
    <property type="project" value="UniProtKB-KW"/>
</dbReference>
<dbReference type="PANTHER" id="PTHR11908">
    <property type="entry name" value="XANTHINE DEHYDROGENASE"/>
    <property type="match status" value="1"/>
</dbReference>
<dbReference type="InterPro" id="IPR036884">
    <property type="entry name" value="2Fe-2S-bd_dom_sf"/>
</dbReference>
<gene>
    <name evidence="6" type="ORF">GND98_010710</name>
</gene>
<dbReference type="SUPFAM" id="SSF54292">
    <property type="entry name" value="2Fe-2S ferredoxin-like"/>
    <property type="match status" value="1"/>
</dbReference>
<dbReference type="Proteomes" id="UP000474042">
    <property type="component" value="Unassembled WGS sequence"/>
</dbReference>
<dbReference type="SMART" id="SM01008">
    <property type="entry name" value="Ald_Xan_dh_C"/>
    <property type="match status" value="1"/>
</dbReference>
<dbReference type="Pfam" id="PF01315">
    <property type="entry name" value="Ald_Xan_dh_C"/>
    <property type="match status" value="1"/>
</dbReference>
<accession>A0A6L9EQW2</accession>
<dbReference type="AlphaFoldDB" id="A0A6L9EQW2"/>
<dbReference type="PROSITE" id="PS00197">
    <property type="entry name" value="2FE2S_FER_1"/>
    <property type="match status" value="1"/>
</dbReference>
<dbReference type="PANTHER" id="PTHR11908:SF157">
    <property type="entry name" value="XANTHINE DEHYDROGENASE SUBUNIT D-RELATED"/>
    <property type="match status" value="1"/>
</dbReference>
<dbReference type="Gene3D" id="3.10.20.30">
    <property type="match status" value="1"/>
</dbReference>
<evidence type="ECO:0000313" key="7">
    <source>
        <dbReference type="Proteomes" id="UP000474042"/>
    </source>
</evidence>
<dbReference type="PROSITE" id="PS51085">
    <property type="entry name" value="2FE2S_FER_2"/>
    <property type="match status" value="1"/>
</dbReference>
<comment type="similarity">
    <text evidence="1">Belongs to the xanthine dehydrogenase family.</text>
</comment>
<dbReference type="InterPro" id="IPR006058">
    <property type="entry name" value="2Fe2S_fd_BS"/>
</dbReference>
<proteinExistence type="inferred from homology"/>
<dbReference type="InterPro" id="IPR002888">
    <property type="entry name" value="2Fe-2S-bd"/>
</dbReference>
<evidence type="ECO:0000259" key="5">
    <source>
        <dbReference type="PROSITE" id="PS51085"/>
    </source>
</evidence>
<dbReference type="SUPFAM" id="SSF56003">
    <property type="entry name" value="Molybdenum cofactor-binding domain"/>
    <property type="match status" value="1"/>
</dbReference>
<dbReference type="InterPro" id="IPR046867">
    <property type="entry name" value="AldOxase/xan_DH_MoCoBD2"/>
</dbReference>
<sequence length="935" mass="101728">MGKVITLTVNKITMKKELTEDIFLLRYLRDELGLMGTKNGCEKGHCGACTVIINGDAKRSCIIKLSRLDGAIIETIEGLSHGEKLHYIQQAYLDEGAVQCGFCTPGMIMSTKALLDKVHNPDDEQIKEALKDNVCRCTGYAGIIRAVKRAAKYKKHYEDDGCSIKNYNYVGVGVPRIDGIKKVTGAPIYADDYTAEGMVYGKLVFSKYAHGLVKKINTSKAEALEGVVLVLTGNDIPGINAFGVFTKEQPVLIKENEEVKYLGAAVAAVFAENEKIAIKATKLIEVEYEVLPALLDPLEAFKKGSQLVNKNKENNIVHEVHAKKGNVEEGFKKADVIVEGHYYTPAVEHAYLETESCLALPTDEGGVEVYTGSQGSISFQENIAVNLNMPMEKVRVIYTPCGGGFGGKEETTVQIHACLAAVILKCPVKMTLSREESIRISTKRHPMHIWMKHGATKDGKIVAVKSKVIGDSGAYESATKPVIFRSAVTASGPYVVENFQADSYGVATHNNPKGAFRGFGSTQPSFACEIQIDKLARKLNMDPAELRRINGIDDGKKTGTGQKLTGGTGYLKTLEAVSDGLKRIRNNFKPSGSKKKIGFGIASSYKNVGIGTGILDNAKAAIELMEDGRIQVRIGAADMGQGCDTICAQIAATVLKVPYECIEIVANDTKICPDGGMTTASRQTYVTGNAVKITSESVKPKLSFYLKMAAESEEMKFHKNHINDKGEIIITKSLLKKAYDLCKDNNDSILDEKDYIPPKTYPHKICGDLIPGMKEEEFKIHYAYCFVSAGAVVEVDTETGEVKVLKVLAAQDVGKAINPKNVIGQIEGSVLMGMGMALSEEFIETDEKVITDNLFKIGIPKIKSMPEIETFTIEVNEPEGPFGAKGMGEVGLNPVVSAISNAVYDAVGVRIQELPMKKDKVLEAIKSKETEKVDY</sequence>
<dbReference type="SUPFAM" id="SSF54665">
    <property type="entry name" value="CO dehydrogenase molybdoprotein N-domain-like"/>
    <property type="match status" value="1"/>
</dbReference>
<dbReference type="CDD" id="cd00207">
    <property type="entry name" value="fer2"/>
    <property type="match status" value="1"/>
</dbReference>
<evidence type="ECO:0000313" key="6">
    <source>
        <dbReference type="EMBL" id="NAS18325.1"/>
    </source>
</evidence>
<dbReference type="GO" id="GO:0051537">
    <property type="term" value="F:2 iron, 2 sulfur cluster binding"/>
    <property type="evidence" value="ECO:0007669"/>
    <property type="project" value="InterPro"/>
</dbReference>
<organism evidence="6 7">
    <name type="scientific">Clostridium butyricum</name>
    <dbReference type="NCBI Taxonomy" id="1492"/>
    <lineage>
        <taxon>Bacteria</taxon>
        <taxon>Bacillati</taxon>
        <taxon>Bacillota</taxon>
        <taxon>Clostridia</taxon>
        <taxon>Eubacteriales</taxon>
        <taxon>Clostridiaceae</taxon>
        <taxon>Clostridium</taxon>
    </lineage>
</organism>
<comment type="caution">
    <text evidence="6">The sequence shown here is derived from an EMBL/GenBank/DDBJ whole genome shotgun (WGS) entry which is preliminary data.</text>
</comment>
<dbReference type="InterPro" id="IPR000674">
    <property type="entry name" value="Ald_Oxase/Xan_DH_a/b"/>
</dbReference>
<dbReference type="GO" id="GO:0005506">
    <property type="term" value="F:iron ion binding"/>
    <property type="evidence" value="ECO:0007669"/>
    <property type="project" value="InterPro"/>
</dbReference>
<feature type="domain" description="2Fe-2S ferredoxin-type" evidence="5">
    <location>
        <begin position="3"/>
        <end position="79"/>
    </location>
</feature>
<keyword evidence="4" id="KW-0408">Iron</keyword>
<evidence type="ECO:0000256" key="4">
    <source>
        <dbReference type="ARBA" id="ARBA00023004"/>
    </source>
</evidence>
<dbReference type="InterPro" id="IPR012675">
    <property type="entry name" value="Beta-grasp_dom_sf"/>
</dbReference>
<dbReference type="SUPFAM" id="SSF47741">
    <property type="entry name" value="CO dehydrogenase ISP C-domain like"/>
    <property type="match status" value="1"/>
</dbReference>